<name>A0A8J4E1T7_9ACTN</name>
<evidence type="ECO:0008006" key="3">
    <source>
        <dbReference type="Google" id="ProtNLM"/>
    </source>
</evidence>
<dbReference type="NCBIfam" id="NF038076">
    <property type="entry name" value="fam_STM4015"/>
    <property type="match status" value="1"/>
</dbReference>
<dbReference type="SUPFAM" id="SSF52047">
    <property type="entry name" value="RNI-like"/>
    <property type="match status" value="1"/>
</dbReference>
<dbReference type="InterPro" id="IPR032675">
    <property type="entry name" value="LRR_dom_sf"/>
</dbReference>
<keyword evidence="2" id="KW-1185">Reference proteome</keyword>
<proteinExistence type="predicted"/>
<evidence type="ECO:0000313" key="1">
    <source>
        <dbReference type="EMBL" id="GIJ58256.1"/>
    </source>
</evidence>
<accession>A0A8J4E1T7</accession>
<dbReference type="AlphaFoldDB" id="A0A8J4E1T7"/>
<dbReference type="Proteomes" id="UP000612585">
    <property type="component" value="Unassembled WGS sequence"/>
</dbReference>
<comment type="caution">
    <text evidence="1">The sequence shown here is derived from an EMBL/GenBank/DDBJ whole genome shotgun (WGS) entry which is preliminary data.</text>
</comment>
<gene>
    <name evidence="1" type="ORF">Vau01_057720</name>
</gene>
<reference evidence="1" key="1">
    <citation type="submission" date="2021-01" db="EMBL/GenBank/DDBJ databases">
        <title>Whole genome shotgun sequence of Virgisporangium aurantiacum NBRC 16421.</title>
        <authorList>
            <person name="Komaki H."/>
            <person name="Tamura T."/>
        </authorList>
    </citation>
    <scope>NUCLEOTIDE SEQUENCE</scope>
    <source>
        <strain evidence="1">NBRC 16421</strain>
    </source>
</reference>
<protein>
    <recommendedName>
        <fullName evidence="3">Leucine-rich repeat domain-containing protein</fullName>
    </recommendedName>
</protein>
<organism evidence="1 2">
    <name type="scientific">Virgisporangium aurantiacum</name>
    <dbReference type="NCBI Taxonomy" id="175570"/>
    <lineage>
        <taxon>Bacteria</taxon>
        <taxon>Bacillati</taxon>
        <taxon>Actinomycetota</taxon>
        <taxon>Actinomycetes</taxon>
        <taxon>Micromonosporales</taxon>
        <taxon>Micromonosporaceae</taxon>
        <taxon>Virgisporangium</taxon>
    </lineage>
</organism>
<dbReference type="EMBL" id="BOPG01000034">
    <property type="protein sequence ID" value="GIJ58256.1"/>
    <property type="molecule type" value="Genomic_DNA"/>
</dbReference>
<evidence type="ECO:0000313" key="2">
    <source>
        <dbReference type="Proteomes" id="UP000612585"/>
    </source>
</evidence>
<dbReference type="Gene3D" id="3.80.10.10">
    <property type="entry name" value="Ribonuclease Inhibitor"/>
    <property type="match status" value="1"/>
</dbReference>
<dbReference type="InterPro" id="IPR047722">
    <property type="entry name" value="STM4015-like"/>
</dbReference>
<sequence length="307" mass="33294">MRFVDHPDGFGGLLVRTFDPAEPVDPADTDYAWRLELDYDDGPDTFRGLLDTFLETVGVDNVAALIVGQWGGAAYDEKLPVPMLAEKLAPLPNLRALFLGDMVPEECEISWIQHDDLTPLLEALPRLEILTVRGGEGLRLRPVRHEGLRQLTFESGGLPAAVVRAVGASDLPNLWFLELWLGTGNYGGDTTVADLADLLGGSRLPALTSLGLQNSEIADDVAAAVAGAPVVARLTTLDLSMGVLTDRGAAALLAGQPLTHLDELDLWHHYMSTEMMERIVAELPGVAVDVDEQMHDDEDDRWIAVSE</sequence>
<dbReference type="RefSeq" id="WP_203998709.1">
    <property type="nucleotide sequence ID" value="NZ_BOPG01000034.1"/>
</dbReference>